<dbReference type="PANTHER" id="PTHR43691:SF11">
    <property type="entry name" value="FI09636P-RELATED"/>
    <property type="match status" value="1"/>
</dbReference>
<keyword evidence="4" id="KW-1185">Reference proteome</keyword>
<organism evidence="3 4">
    <name type="scientific">Halomarina oriensis</name>
    <dbReference type="NCBI Taxonomy" id="671145"/>
    <lineage>
        <taxon>Archaea</taxon>
        <taxon>Methanobacteriati</taxon>
        <taxon>Methanobacteriota</taxon>
        <taxon>Stenosarchaea group</taxon>
        <taxon>Halobacteria</taxon>
        <taxon>Halobacteriales</taxon>
        <taxon>Natronomonadaceae</taxon>
        <taxon>Halomarina</taxon>
    </lineage>
</organism>
<proteinExistence type="predicted"/>
<dbReference type="SUPFAM" id="SSF53167">
    <property type="entry name" value="Purine and uridine phosphorylases"/>
    <property type="match status" value="1"/>
</dbReference>
<reference evidence="3 4" key="1">
    <citation type="submission" date="2019-12" db="EMBL/GenBank/DDBJ databases">
        <title>Halocatena pleomorpha gen. nov. sp. nov., an extremely halophilic archaeon of family Halobacteriaceae isolated from saltpan soil.</title>
        <authorList>
            <person name="Pal Y."/>
            <person name="Verma A."/>
            <person name="Krishnamurthi S."/>
            <person name="Kumar P."/>
        </authorList>
    </citation>
    <scope>NUCLEOTIDE SEQUENCE [LARGE SCALE GENOMIC DNA]</scope>
    <source>
        <strain evidence="3 4">JCM 16495</strain>
    </source>
</reference>
<dbReference type="InterPro" id="IPR000845">
    <property type="entry name" value="Nucleoside_phosphorylase_d"/>
</dbReference>
<comment type="caution">
    <text evidence="3">The sequence shown here is derived from an EMBL/GenBank/DDBJ whole genome shotgun (WGS) entry which is preliminary data.</text>
</comment>
<name>A0A6B0GRR1_9EURY</name>
<evidence type="ECO:0000313" key="3">
    <source>
        <dbReference type="EMBL" id="MWG36349.1"/>
    </source>
</evidence>
<feature type="compositionally biased region" description="Basic and acidic residues" evidence="1">
    <location>
        <begin position="1"/>
        <end position="13"/>
    </location>
</feature>
<dbReference type="RefSeq" id="WP_158206007.1">
    <property type="nucleotide sequence ID" value="NZ_WSZK01000034.1"/>
</dbReference>
<dbReference type="InterPro" id="IPR035994">
    <property type="entry name" value="Nucleoside_phosphorylase_sf"/>
</dbReference>
<feature type="compositionally biased region" description="Basic and acidic residues" evidence="1">
    <location>
        <begin position="21"/>
        <end position="30"/>
    </location>
</feature>
<protein>
    <submittedName>
        <fullName evidence="3">Purine phosphorylase</fullName>
    </submittedName>
</protein>
<accession>A0A6B0GRR1</accession>
<dbReference type="AlphaFoldDB" id="A0A6B0GRR1"/>
<dbReference type="Pfam" id="PF01048">
    <property type="entry name" value="PNP_UDP_1"/>
    <property type="match status" value="1"/>
</dbReference>
<dbReference type="EMBL" id="WSZK01000034">
    <property type="protein sequence ID" value="MWG36349.1"/>
    <property type="molecule type" value="Genomic_DNA"/>
</dbReference>
<dbReference type="CDD" id="cd09007">
    <property type="entry name" value="NP-I_spr0068"/>
    <property type="match status" value="1"/>
</dbReference>
<dbReference type="Gene3D" id="3.40.50.1580">
    <property type="entry name" value="Nucleoside phosphorylase domain"/>
    <property type="match status" value="1"/>
</dbReference>
<dbReference type="GO" id="GO:0006152">
    <property type="term" value="P:purine nucleoside catabolic process"/>
    <property type="evidence" value="ECO:0007669"/>
    <property type="project" value="TreeGrafter"/>
</dbReference>
<evidence type="ECO:0000259" key="2">
    <source>
        <dbReference type="Pfam" id="PF01048"/>
    </source>
</evidence>
<evidence type="ECO:0000313" key="4">
    <source>
        <dbReference type="Proteomes" id="UP000451471"/>
    </source>
</evidence>
<dbReference type="GO" id="GO:0004731">
    <property type="term" value="F:purine-nucleoside phosphorylase activity"/>
    <property type="evidence" value="ECO:0007669"/>
    <property type="project" value="TreeGrafter"/>
</dbReference>
<evidence type="ECO:0000256" key="1">
    <source>
        <dbReference type="SAM" id="MobiDB-lite"/>
    </source>
</evidence>
<dbReference type="PANTHER" id="PTHR43691">
    <property type="entry name" value="URIDINE PHOSPHORYLASE"/>
    <property type="match status" value="1"/>
</dbReference>
<dbReference type="Proteomes" id="UP000451471">
    <property type="component" value="Unassembled WGS sequence"/>
</dbReference>
<dbReference type="OrthoDB" id="372302at2157"/>
<feature type="domain" description="Nucleoside phosphorylase" evidence="2">
    <location>
        <begin position="73"/>
        <end position="255"/>
    </location>
</feature>
<feature type="region of interest" description="Disordered" evidence="1">
    <location>
        <begin position="1"/>
        <end position="33"/>
    </location>
</feature>
<gene>
    <name evidence="3" type="ORF">GQS65_17980</name>
</gene>
<sequence length="258" mass="28263">MPFPNHPDKHRGEAIATPEHASADRQERYDGNPADLPSAVVVCYSRSLMTSLMERHAGETVGHYYGDLYAFDETDGRVGVLGNFGIGAPTTAMLIDELVADGVGTFLSVGIAGGLDHDVEMAEFVVCDRAIRDEGTSHHYVAPGRWATPDETLTTHLTEFLDERDDPYHVGPSWTTDAIYRETVAEVERYAAEGVLTVEMEASAVFAVAEARGVDAASMFVVSDYLGTEEWDRRFHLTDDHLRRLGDTAKDVLAATLD</sequence>
<dbReference type="GO" id="GO:0005829">
    <property type="term" value="C:cytosol"/>
    <property type="evidence" value="ECO:0007669"/>
    <property type="project" value="TreeGrafter"/>
</dbReference>